<feature type="domain" description="G-protein coupled receptors family 1 profile" evidence="6">
    <location>
        <begin position="24"/>
        <end position="151"/>
    </location>
</feature>
<evidence type="ECO:0000256" key="3">
    <source>
        <dbReference type="ARBA" id="ARBA00022989"/>
    </source>
</evidence>
<keyword evidence="2 5" id="KW-0812">Transmembrane</keyword>
<comment type="subcellular location">
    <subcellularLocation>
        <location evidence="1">Membrane</location>
    </subcellularLocation>
</comment>
<dbReference type="SUPFAM" id="SSF81321">
    <property type="entry name" value="Family A G protein-coupled receptor-like"/>
    <property type="match status" value="1"/>
</dbReference>
<organism evidence="7 8">
    <name type="scientific">Heterorhabditis bacteriophora</name>
    <name type="common">Entomopathogenic nematode worm</name>
    <dbReference type="NCBI Taxonomy" id="37862"/>
    <lineage>
        <taxon>Eukaryota</taxon>
        <taxon>Metazoa</taxon>
        <taxon>Ecdysozoa</taxon>
        <taxon>Nematoda</taxon>
        <taxon>Chromadorea</taxon>
        <taxon>Rhabditida</taxon>
        <taxon>Rhabditina</taxon>
        <taxon>Rhabditomorpha</taxon>
        <taxon>Strongyloidea</taxon>
        <taxon>Heterorhabditidae</taxon>
        <taxon>Heterorhabditis</taxon>
    </lineage>
</organism>
<dbReference type="PANTHER" id="PTHR23017:SF3">
    <property type="entry name" value="G-PROTEIN COUPLED RECEPTORS FAMILY 1 PROFILE DOMAIN-CONTAINING PROTEIN"/>
    <property type="match status" value="1"/>
</dbReference>
<dbReference type="GO" id="GO:0016020">
    <property type="term" value="C:membrane"/>
    <property type="evidence" value="ECO:0007669"/>
    <property type="project" value="UniProtKB-SubCell"/>
</dbReference>
<evidence type="ECO:0000259" key="6">
    <source>
        <dbReference type="PROSITE" id="PS50262"/>
    </source>
</evidence>
<dbReference type="WBParaSite" id="Hba_21344">
    <property type="protein sequence ID" value="Hba_21344"/>
    <property type="gene ID" value="Hba_21344"/>
</dbReference>
<keyword evidence="3 5" id="KW-1133">Transmembrane helix</keyword>
<dbReference type="InterPro" id="IPR019426">
    <property type="entry name" value="7TM_GPCR_serpentine_rcpt_Srv"/>
</dbReference>
<evidence type="ECO:0000313" key="8">
    <source>
        <dbReference type="WBParaSite" id="Hba_21344"/>
    </source>
</evidence>
<feature type="transmembrane region" description="Helical" evidence="5">
    <location>
        <begin position="45"/>
        <end position="65"/>
    </location>
</feature>
<evidence type="ECO:0000313" key="7">
    <source>
        <dbReference type="Proteomes" id="UP000095283"/>
    </source>
</evidence>
<proteinExistence type="predicted"/>
<dbReference type="CDD" id="cd00637">
    <property type="entry name" value="7tm_classA_rhodopsin-like"/>
    <property type="match status" value="1"/>
</dbReference>
<feature type="transmembrane region" description="Helical" evidence="5">
    <location>
        <begin position="131"/>
        <end position="151"/>
    </location>
</feature>
<dbReference type="PROSITE" id="PS50262">
    <property type="entry name" value="G_PROTEIN_RECEP_F1_2"/>
    <property type="match status" value="1"/>
</dbReference>
<keyword evidence="4 5" id="KW-0472">Membrane</keyword>
<dbReference type="Gene3D" id="1.20.1070.10">
    <property type="entry name" value="Rhodopsin 7-helix transmembrane proteins"/>
    <property type="match status" value="1"/>
</dbReference>
<feature type="transmembrane region" description="Helical" evidence="5">
    <location>
        <begin position="6"/>
        <end position="33"/>
    </location>
</feature>
<protein>
    <submittedName>
        <fullName evidence="8">G_PROTEIN_RECEP_F1_2 domain-containing protein</fullName>
    </submittedName>
</protein>
<keyword evidence="7" id="KW-1185">Reference proteome</keyword>
<sequence>MQFDDFIVPILLFFNIAVVITFPLHIIFVFVLIRRRKSAELGSPFHHLLLNIGVSDLINATGYLFLQEPAWLGIFPEFFLRNAWFIAKIVNICGITVSNVPLVIHFFLALNRFTAIRLPIRHHSIWRQPTVLRISVIVWITAGCLSVPMIYPVKVFIIINDITIYLESNGRITSLQFRGYVFSNGHLTSVAFQFVNLGASSFYTTYVLILKDEESGARGGCEEYCGRDIVLATVIGSQQLYWMLYSEDLIPIKIYWLLFKVGHDLHNIATPWVMVLLFSRIRRDIRYVLVGSTRSTYSASNV</sequence>
<dbReference type="Pfam" id="PF10323">
    <property type="entry name" value="7TM_GPCR_Srv"/>
    <property type="match status" value="1"/>
</dbReference>
<evidence type="ECO:0000256" key="2">
    <source>
        <dbReference type="ARBA" id="ARBA00022692"/>
    </source>
</evidence>
<dbReference type="Proteomes" id="UP000095283">
    <property type="component" value="Unplaced"/>
</dbReference>
<evidence type="ECO:0000256" key="5">
    <source>
        <dbReference type="SAM" id="Phobius"/>
    </source>
</evidence>
<name>A0A1I7XUB8_HETBA</name>
<reference evidence="8" key="1">
    <citation type="submission" date="2016-11" db="UniProtKB">
        <authorList>
            <consortium name="WormBaseParasite"/>
        </authorList>
    </citation>
    <scope>IDENTIFICATION</scope>
</reference>
<dbReference type="AlphaFoldDB" id="A0A1I7XUB8"/>
<evidence type="ECO:0000256" key="1">
    <source>
        <dbReference type="ARBA" id="ARBA00004370"/>
    </source>
</evidence>
<evidence type="ECO:0000256" key="4">
    <source>
        <dbReference type="ARBA" id="ARBA00023136"/>
    </source>
</evidence>
<dbReference type="PANTHER" id="PTHR23017">
    <property type="entry name" value="SERPENTINE RECEPTOR, CLASS X"/>
    <property type="match status" value="1"/>
</dbReference>
<accession>A0A1I7XUB8</accession>
<dbReference type="InterPro" id="IPR017452">
    <property type="entry name" value="GPCR_Rhodpsn_7TM"/>
</dbReference>
<feature type="transmembrane region" description="Helical" evidence="5">
    <location>
        <begin position="85"/>
        <end position="110"/>
    </location>
</feature>